<evidence type="ECO:0000313" key="9">
    <source>
        <dbReference type="EMBL" id="MPM14613.1"/>
    </source>
</evidence>
<evidence type="ECO:0000256" key="6">
    <source>
        <dbReference type="ARBA" id="ARBA00023049"/>
    </source>
</evidence>
<keyword evidence="4 9" id="KW-0378">Hydrolase</keyword>
<dbReference type="CDD" id="cd09608">
    <property type="entry name" value="M3B_PepF"/>
    <property type="match status" value="1"/>
</dbReference>
<feature type="domain" description="Peptidase M3A/M3B catalytic" evidence="7">
    <location>
        <begin position="207"/>
        <end position="585"/>
    </location>
</feature>
<reference evidence="9" key="1">
    <citation type="submission" date="2019-08" db="EMBL/GenBank/DDBJ databases">
        <authorList>
            <person name="Kucharzyk K."/>
            <person name="Murdoch R.W."/>
            <person name="Higgins S."/>
            <person name="Loffler F."/>
        </authorList>
    </citation>
    <scope>NUCLEOTIDE SEQUENCE</scope>
</reference>
<protein>
    <submittedName>
        <fullName evidence="9">Oligoendopeptidase F, plasmid</fullName>
        <ecNumber evidence="9">3.4.24.-</ecNumber>
    </submittedName>
</protein>
<keyword evidence="2" id="KW-0645">Protease</keyword>
<dbReference type="Gene3D" id="1.10.1370.20">
    <property type="entry name" value="Oligoendopeptidase f, C-terminal domain"/>
    <property type="match status" value="1"/>
</dbReference>
<organism evidence="9">
    <name type="scientific">bioreactor metagenome</name>
    <dbReference type="NCBI Taxonomy" id="1076179"/>
    <lineage>
        <taxon>unclassified sequences</taxon>
        <taxon>metagenomes</taxon>
        <taxon>ecological metagenomes</taxon>
    </lineage>
</organism>
<comment type="cofactor">
    <cofactor evidence="1">
        <name>Zn(2+)</name>
        <dbReference type="ChEBI" id="CHEBI:29105"/>
    </cofactor>
</comment>
<dbReference type="GO" id="GO:0006518">
    <property type="term" value="P:peptide metabolic process"/>
    <property type="evidence" value="ECO:0007669"/>
    <property type="project" value="TreeGrafter"/>
</dbReference>
<evidence type="ECO:0000259" key="7">
    <source>
        <dbReference type="Pfam" id="PF01432"/>
    </source>
</evidence>
<feature type="domain" description="Oligopeptidase F N-terminal" evidence="8">
    <location>
        <begin position="116"/>
        <end position="185"/>
    </location>
</feature>
<dbReference type="NCBIfam" id="TIGR00181">
    <property type="entry name" value="pepF"/>
    <property type="match status" value="1"/>
</dbReference>
<keyword evidence="3" id="KW-0479">Metal-binding</keyword>
<keyword evidence="6" id="KW-0482">Metalloprotease</keyword>
<dbReference type="PANTHER" id="PTHR11804">
    <property type="entry name" value="PROTEASE M3 THIMET OLIGOPEPTIDASE-RELATED"/>
    <property type="match status" value="1"/>
</dbReference>
<comment type="caution">
    <text evidence="9">The sequence shown here is derived from an EMBL/GenBank/DDBJ whole genome shotgun (WGS) entry which is preliminary data.</text>
</comment>
<dbReference type="InterPro" id="IPR045090">
    <property type="entry name" value="Pept_M3A_M3B"/>
</dbReference>
<name>A0A644XK64_9ZZZZ</name>
<dbReference type="GO" id="GO:0006508">
    <property type="term" value="P:proteolysis"/>
    <property type="evidence" value="ECO:0007669"/>
    <property type="project" value="UniProtKB-KW"/>
</dbReference>
<dbReference type="Pfam" id="PF01432">
    <property type="entry name" value="Peptidase_M3"/>
    <property type="match status" value="1"/>
</dbReference>
<dbReference type="Pfam" id="PF08439">
    <property type="entry name" value="Peptidase_M3_N"/>
    <property type="match status" value="1"/>
</dbReference>
<dbReference type="EMBL" id="VSSQ01002308">
    <property type="protein sequence ID" value="MPM14613.1"/>
    <property type="molecule type" value="Genomic_DNA"/>
</dbReference>
<dbReference type="SUPFAM" id="SSF55486">
    <property type="entry name" value="Metalloproteases ('zincins'), catalytic domain"/>
    <property type="match status" value="1"/>
</dbReference>
<evidence type="ECO:0000256" key="3">
    <source>
        <dbReference type="ARBA" id="ARBA00022723"/>
    </source>
</evidence>
<dbReference type="GO" id="GO:0004222">
    <property type="term" value="F:metalloendopeptidase activity"/>
    <property type="evidence" value="ECO:0007669"/>
    <property type="project" value="InterPro"/>
</dbReference>
<dbReference type="AlphaFoldDB" id="A0A644XK64"/>
<proteinExistence type="predicted"/>
<sequence>MSELKILKKREEIEDKYKWKVNEIFSNDDAWENAFQELKKESPSLKDFEGKLNNAENILNYLEKYIDLGIKAEIVYVYAHLKCDEDTSNSKYQAMMNKIDSYMAEFASYTAYFVPEILSLDDEFIMNIIDSNDKLKVYSFMFKDILKEKPHILSKEQEELLAQVSDCLDAPSSIHNMLTNADMKFGNIIDEDGENVELTEGNYSSFIKSKDRKVRKEAFKTLFKEYKNLENTFSTTLTSSLKNFNFGAKVRKYNSALESSLSPNDIPVEVYKNSIKTINENLKSLHKYVSLKKKLLGLDEMHMYDLYVPVIEIPKEHIEFNDGVNMVLEGLKPLGEEYLNIFKNGVENGWIDIYQNKGKRGGAYSWGGYKTMPYVLLNYNYELHDVSTLAHEMGHSIHSYYSRKEQPYIYAGYTLFCAEVASTTNEALLIHYLINKETDKKKKLYLINQELEQIRTTVFRQLMFAEFELFTHESLEKGMSLTAEDYNKAWHDLNVKYFGEDMVVDEEIDIEWARIPHFYSDFYVYQYATGYAAASAFAKSILEGKEDSVSKYIEFLKSGGSDYPIEILKKAGVDMTTSQPLEATVERFNELLDMLDKEINFN</sequence>
<evidence type="ECO:0000256" key="1">
    <source>
        <dbReference type="ARBA" id="ARBA00001947"/>
    </source>
</evidence>
<gene>
    <name evidence="9" type="primary">pepF1_10</name>
    <name evidence="9" type="ORF">SDC9_60977</name>
</gene>
<evidence type="ECO:0000259" key="8">
    <source>
        <dbReference type="Pfam" id="PF08439"/>
    </source>
</evidence>
<keyword evidence="5" id="KW-0862">Zinc</keyword>
<dbReference type="Gene3D" id="1.20.140.70">
    <property type="entry name" value="Oligopeptidase f, N-terminal domain"/>
    <property type="match status" value="1"/>
</dbReference>
<evidence type="ECO:0000256" key="5">
    <source>
        <dbReference type="ARBA" id="ARBA00022833"/>
    </source>
</evidence>
<dbReference type="GO" id="GO:0046872">
    <property type="term" value="F:metal ion binding"/>
    <property type="evidence" value="ECO:0007669"/>
    <property type="project" value="UniProtKB-KW"/>
</dbReference>
<accession>A0A644XK64</accession>
<dbReference type="InterPro" id="IPR013647">
    <property type="entry name" value="OligopepF_N_dom"/>
</dbReference>
<dbReference type="EC" id="3.4.24.-" evidence="9"/>
<dbReference type="InterPro" id="IPR042088">
    <property type="entry name" value="OligoPept_F_C"/>
</dbReference>
<evidence type="ECO:0000256" key="4">
    <source>
        <dbReference type="ARBA" id="ARBA00022801"/>
    </source>
</evidence>
<dbReference type="InterPro" id="IPR004438">
    <property type="entry name" value="Peptidase_M3B"/>
</dbReference>
<dbReference type="Gene3D" id="1.10.287.830">
    <property type="entry name" value="putative peptidase helix hairpin domain like"/>
    <property type="match status" value="1"/>
</dbReference>
<dbReference type="PANTHER" id="PTHR11804:SF84">
    <property type="entry name" value="SACCHAROLYSIN"/>
    <property type="match status" value="1"/>
</dbReference>
<evidence type="ECO:0000256" key="2">
    <source>
        <dbReference type="ARBA" id="ARBA00022670"/>
    </source>
</evidence>
<dbReference type="InterPro" id="IPR001567">
    <property type="entry name" value="Pept_M3A_M3B_dom"/>
</dbReference>